<gene>
    <name evidence="2" type="ORF">MNB_SM-4-805</name>
</gene>
<dbReference type="InterPro" id="IPR000297">
    <property type="entry name" value="PPIase_PpiC"/>
</dbReference>
<proteinExistence type="predicted"/>
<evidence type="ECO:0000259" key="1">
    <source>
        <dbReference type="PROSITE" id="PS50198"/>
    </source>
</evidence>
<dbReference type="PANTHER" id="PTHR47245:SF2">
    <property type="entry name" value="PEPTIDYL-PROLYL CIS-TRANS ISOMERASE HP_0175-RELATED"/>
    <property type="match status" value="1"/>
</dbReference>
<dbReference type="PROSITE" id="PS50198">
    <property type="entry name" value="PPIC_PPIASE_2"/>
    <property type="match status" value="1"/>
</dbReference>
<protein>
    <submittedName>
        <fullName evidence="2">Foldase protein PrsA</fullName>
        <ecNumber evidence="2">5.2.1.8</ecNumber>
    </submittedName>
</protein>
<reference evidence="2" key="1">
    <citation type="submission" date="2016-10" db="EMBL/GenBank/DDBJ databases">
        <authorList>
            <person name="de Groot N.N."/>
        </authorList>
    </citation>
    <scope>NUCLEOTIDE SEQUENCE</scope>
</reference>
<dbReference type="SUPFAM" id="SSF54534">
    <property type="entry name" value="FKBP-like"/>
    <property type="match status" value="1"/>
</dbReference>
<dbReference type="PROSITE" id="PS01096">
    <property type="entry name" value="PPIC_PPIASE_1"/>
    <property type="match status" value="1"/>
</dbReference>
<dbReference type="SUPFAM" id="SSF109998">
    <property type="entry name" value="Triger factor/SurA peptide-binding domain-like"/>
    <property type="match status" value="1"/>
</dbReference>
<dbReference type="InterPro" id="IPR027304">
    <property type="entry name" value="Trigger_fact/SurA_dom_sf"/>
</dbReference>
<dbReference type="InterPro" id="IPR050245">
    <property type="entry name" value="PrsA_foldase"/>
</dbReference>
<keyword evidence="2" id="KW-0413">Isomerase</keyword>
<dbReference type="Pfam" id="PF13616">
    <property type="entry name" value="Rotamase_3"/>
    <property type="match status" value="1"/>
</dbReference>
<dbReference type="InterPro" id="IPR023058">
    <property type="entry name" value="PPIase_PpiC_CS"/>
</dbReference>
<evidence type="ECO:0000313" key="2">
    <source>
        <dbReference type="EMBL" id="SFV69212.1"/>
    </source>
</evidence>
<dbReference type="Pfam" id="PF13623">
    <property type="entry name" value="SurA_N_2"/>
    <property type="match status" value="1"/>
</dbReference>
<dbReference type="GO" id="GO:0003755">
    <property type="term" value="F:peptidyl-prolyl cis-trans isomerase activity"/>
    <property type="evidence" value="ECO:0007669"/>
    <property type="project" value="UniProtKB-EC"/>
</dbReference>
<dbReference type="Gene3D" id="6.10.140.970">
    <property type="match status" value="1"/>
</dbReference>
<dbReference type="Gene3D" id="1.10.8.1040">
    <property type="match status" value="1"/>
</dbReference>
<dbReference type="EC" id="5.2.1.8" evidence="2"/>
<dbReference type="InterPro" id="IPR046357">
    <property type="entry name" value="PPIase_dom_sf"/>
</dbReference>
<sequence length="276" mass="30898">MKLATKILSAVLLTGVVASANTLVTVNGKAITQQAVDTELMNATQGRFNQVPAEKQAEFRQQVLQQLIGKELIYGDAKKTGVLKTKEYKVEYKKLEERMKKELAIQVWQKKVVDGIKISDATLKDYYNKNKEEFNEKEAVHARHILVKEEADAKAIINELKSLSGQKLQAKFEELAKSKSTGPSGSKGGDLGFFAQGQMVPSFNDKVFTMKVGTITMTPVKTQFGYHIIYLQEKNNAATKSFKDVKPSIEQRLKMEKFKSVMQSKMAALQKKATIK</sequence>
<feature type="domain" description="PpiC" evidence="1">
    <location>
        <begin position="137"/>
        <end position="233"/>
    </location>
</feature>
<dbReference type="Gene3D" id="3.10.50.40">
    <property type="match status" value="1"/>
</dbReference>
<dbReference type="EMBL" id="FPHF01000113">
    <property type="protein sequence ID" value="SFV69212.1"/>
    <property type="molecule type" value="Genomic_DNA"/>
</dbReference>
<dbReference type="AlphaFoldDB" id="A0A1W1CU59"/>
<accession>A0A1W1CU59</accession>
<dbReference type="PANTHER" id="PTHR47245">
    <property type="entry name" value="PEPTIDYLPROLYL ISOMERASE"/>
    <property type="match status" value="1"/>
</dbReference>
<organism evidence="2">
    <name type="scientific">hydrothermal vent metagenome</name>
    <dbReference type="NCBI Taxonomy" id="652676"/>
    <lineage>
        <taxon>unclassified sequences</taxon>
        <taxon>metagenomes</taxon>
        <taxon>ecological metagenomes</taxon>
    </lineage>
</organism>
<name>A0A1W1CU59_9ZZZZ</name>